<accession>A0A448WFB5</accession>
<sequence length="105" mass="11366">MSMDASGLETNEVATEDPEEDEEDVFDVLGLKDDIDEEGVIVAAAAANDKVNDVNGDGVAGKRDNETELVGRMVEFKQAEVLMGVENEEDPKTKQVGTDRQHGEN</sequence>
<evidence type="ECO:0000313" key="2">
    <source>
        <dbReference type="EMBL" id="VEL10406.1"/>
    </source>
</evidence>
<evidence type="ECO:0000256" key="1">
    <source>
        <dbReference type="SAM" id="MobiDB-lite"/>
    </source>
</evidence>
<dbReference type="Proteomes" id="UP000784294">
    <property type="component" value="Unassembled WGS sequence"/>
</dbReference>
<organism evidence="2 3">
    <name type="scientific">Protopolystoma xenopodis</name>
    <dbReference type="NCBI Taxonomy" id="117903"/>
    <lineage>
        <taxon>Eukaryota</taxon>
        <taxon>Metazoa</taxon>
        <taxon>Spiralia</taxon>
        <taxon>Lophotrochozoa</taxon>
        <taxon>Platyhelminthes</taxon>
        <taxon>Monogenea</taxon>
        <taxon>Polyopisthocotylea</taxon>
        <taxon>Polystomatidea</taxon>
        <taxon>Polystomatidae</taxon>
        <taxon>Protopolystoma</taxon>
    </lineage>
</organism>
<protein>
    <submittedName>
        <fullName evidence="2">Uncharacterized protein</fullName>
    </submittedName>
</protein>
<feature type="compositionally biased region" description="Acidic residues" evidence="1">
    <location>
        <begin position="14"/>
        <end position="24"/>
    </location>
</feature>
<keyword evidence="3" id="KW-1185">Reference proteome</keyword>
<evidence type="ECO:0000313" key="3">
    <source>
        <dbReference type="Proteomes" id="UP000784294"/>
    </source>
</evidence>
<proteinExistence type="predicted"/>
<comment type="caution">
    <text evidence="2">The sequence shown here is derived from an EMBL/GenBank/DDBJ whole genome shotgun (WGS) entry which is preliminary data.</text>
</comment>
<gene>
    <name evidence="2" type="ORF">PXEA_LOCUS3846</name>
</gene>
<feature type="compositionally biased region" description="Basic and acidic residues" evidence="1">
    <location>
        <begin position="90"/>
        <end position="105"/>
    </location>
</feature>
<feature type="region of interest" description="Disordered" evidence="1">
    <location>
        <begin position="83"/>
        <end position="105"/>
    </location>
</feature>
<dbReference type="AlphaFoldDB" id="A0A448WFB5"/>
<feature type="region of interest" description="Disordered" evidence="1">
    <location>
        <begin position="1"/>
        <end position="24"/>
    </location>
</feature>
<dbReference type="EMBL" id="CAAALY010008932">
    <property type="protein sequence ID" value="VEL10406.1"/>
    <property type="molecule type" value="Genomic_DNA"/>
</dbReference>
<name>A0A448WFB5_9PLAT</name>
<reference evidence="2" key="1">
    <citation type="submission" date="2018-11" db="EMBL/GenBank/DDBJ databases">
        <authorList>
            <consortium name="Pathogen Informatics"/>
        </authorList>
    </citation>
    <scope>NUCLEOTIDE SEQUENCE</scope>
</reference>